<dbReference type="Pfam" id="PF02298">
    <property type="entry name" value="Cu_bind_like"/>
    <property type="match status" value="1"/>
</dbReference>
<reference evidence="9" key="1">
    <citation type="submission" date="2025-08" db="UniProtKB">
        <authorList>
            <consortium name="RefSeq"/>
        </authorList>
    </citation>
    <scope>IDENTIFICATION</scope>
    <source>
        <tissue evidence="9">Young leaves</tissue>
    </source>
</reference>
<dbReference type="Gene3D" id="2.60.40.420">
    <property type="entry name" value="Cupredoxins - blue copper proteins"/>
    <property type="match status" value="1"/>
</dbReference>
<dbReference type="KEGG" id="cmos:111447714"/>
<dbReference type="InterPro" id="IPR028871">
    <property type="entry name" value="BlueCu_1_BS"/>
</dbReference>
<keyword evidence="3" id="KW-1015">Disulfide bond</keyword>
<dbReference type="AlphaFoldDB" id="A0A6J1FVP1"/>
<keyword evidence="8" id="KW-1185">Reference proteome</keyword>
<organism evidence="8 9">
    <name type="scientific">Cucurbita moschata</name>
    <name type="common">Winter crookneck squash</name>
    <name type="synonym">Cucurbita pepo var. moschata</name>
    <dbReference type="NCBI Taxonomy" id="3662"/>
    <lineage>
        <taxon>Eukaryota</taxon>
        <taxon>Viridiplantae</taxon>
        <taxon>Streptophyta</taxon>
        <taxon>Embryophyta</taxon>
        <taxon>Tracheophyta</taxon>
        <taxon>Spermatophyta</taxon>
        <taxon>Magnoliopsida</taxon>
        <taxon>eudicotyledons</taxon>
        <taxon>Gunneridae</taxon>
        <taxon>Pentapetalae</taxon>
        <taxon>rosids</taxon>
        <taxon>fabids</taxon>
        <taxon>Cucurbitales</taxon>
        <taxon>Cucurbitaceae</taxon>
        <taxon>Cucurbiteae</taxon>
        <taxon>Cucurbita</taxon>
    </lineage>
</organism>
<dbReference type="PROSITE" id="PS00196">
    <property type="entry name" value="COPPER_BLUE"/>
    <property type="match status" value="1"/>
</dbReference>
<feature type="domain" description="Phytocyanin" evidence="7">
    <location>
        <begin position="28"/>
        <end position="125"/>
    </location>
</feature>
<dbReference type="InterPro" id="IPR041844">
    <property type="entry name" value="Plantacyanin"/>
</dbReference>
<dbReference type="InterPro" id="IPR039391">
    <property type="entry name" value="Phytocyanin-like"/>
</dbReference>
<proteinExistence type="predicted"/>
<feature type="chain" id="PRO_5026961580" description="Basic blue protein" evidence="6">
    <location>
        <begin position="28"/>
        <end position="128"/>
    </location>
</feature>
<dbReference type="PANTHER" id="PTHR33021">
    <property type="entry name" value="BLUE COPPER PROTEIN"/>
    <property type="match status" value="1"/>
</dbReference>
<sequence length="128" mass="14611">MAEGRGSAMAFTLLLCLFFMHCEMAQAKYYFVGGSKGWTFNVTNWTKGKTFRAGDVLVFNYPAMAHNVVALKNRVAYNWCLKTRDAKVYQTGKDRIRLVEGYNYFICSYPGHCRAGMKIAIKARKKLL</sequence>
<evidence type="ECO:0000256" key="4">
    <source>
        <dbReference type="ARBA" id="ARBA00071970"/>
    </source>
</evidence>
<dbReference type="CDD" id="cd11013">
    <property type="entry name" value="Plantacyanin"/>
    <property type="match status" value="1"/>
</dbReference>
<keyword evidence="2" id="KW-0186">Copper</keyword>
<evidence type="ECO:0000313" key="9">
    <source>
        <dbReference type="RefSeq" id="XP_022942783.1"/>
    </source>
</evidence>
<dbReference type="GO" id="GO:0046872">
    <property type="term" value="F:metal ion binding"/>
    <property type="evidence" value="ECO:0007669"/>
    <property type="project" value="UniProtKB-KW"/>
</dbReference>
<dbReference type="GO" id="GO:0009055">
    <property type="term" value="F:electron transfer activity"/>
    <property type="evidence" value="ECO:0007669"/>
    <property type="project" value="InterPro"/>
</dbReference>
<dbReference type="FunFam" id="2.60.40.420:FF:000013">
    <property type="entry name" value="basic blue protein-like"/>
    <property type="match status" value="1"/>
</dbReference>
<dbReference type="SUPFAM" id="SSF49503">
    <property type="entry name" value="Cupredoxins"/>
    <property type="match status" value="1"/>
</dbReference>
<gene>
    <name evidence="9" type="primary">LOC111447714</name>
</gene>
<evidence type="ECO:0000313" key="8">
    <source>
        <dbReference type="Proteomes" id="UP000504609"/>
    </source>
</evidence>
<dbReference type="RefSeq" id="XP_022942783.1">
    <property type="nucleotide sequence ID" value="XM_023087015.1"/>
</dbReference>
<name>A0A6J1FVP1_CUCMO</name>
<dbReference type="PROSITE" id="PS51485">
    <property type="entry name" value="PHYTOCYANIN"/>
    <property type="match status" value="1"/>
</dbReference>
<dbReference type="GeneID" id="111447714"/>
<evidence type="ECO:0000259" key="7">
    <source>
        <dbReference type="PROSITE" id="PS51485"/>
    </source>
</evidence>
<dbReference type="GO" id="GO:0005886">
    <property type="term" value="C:plasma membrane"/>
    <property type="evidence" value="ECO:0007669"/>
    <property type="project" value="TreeGrafter"/>
</dbReference>
<keyword evidence="1" id="KW-0479">Metal-binding</keyword>
<feature type="signal peptide" evidence="6">
    <location>
        <begin position="1"/>
        <end position="27"/>
    </location>
</feature>
<dbReference type="PANTHER" id="PTHR33021:SF424">
    <property type="entry name" value="BASIC BLUE PROTEIN"/>
    <property type="match status" value="1"/>
</dbReference>
<dbReference type="InterPro" id="IPR003245">
    <property type="entry name" value="Phytocyanin_dom"/>
</dbReference>
<keyword evidence="6" id="KW-0732">Signal</keyword>
<evidence type="ECO:0000256" key="3">
    <source>
        <dbReference type="ARBA" id="ARBA00023157"/>
    </source>
</evidence>
<accession>A0A6J1FVP1</accession>
<dbReference type="Proteomes" id="UP000504609">
    <property type="component" value="Unplaced"/>
</dbReference>
<dbReference type="InterPro" id="IPR008972">
    <property type="entry name" value="Cupredoxin"/>
</dbReference>
<protein>
    <recommendedName>
        <fullName evidence="4">Basic blue protein</fullName>
    </recommendedName>
    <alternativeName>
        <fullName evidence="5">Plantacyanin</fullName>
    </alternativeName>
</protein>
<evidence type="ECO:0000256" key="1">
    <source>
        <dbReference type="ARBA" id="ARBA00022723"/>
    </source>
</evidence>
<evidence type="ECO:0000256" key="5">
    <source>
        <dbReference type="ARBA" id="ARBA00082491"/>
    </source>
</evidence>
<evidence type="ECO:0000256" key="6">
    <source>
        <dbReference type="SAM" id="SignalP"/>
    </source>
</evidence>
<evidence type="ECO:0000256" key="2">
    <source>
        <dbReference type="ARBA" id="ARBA00023008"/>
    </source>
</evidence>